<dbReference type="KEGG" id="ami:Amir_5992"/>
<name>C6WG35_ACTMD</name>
<dbReference type="AlphaFoldDB" id="C6WG35"/>
<dbReference type="Proteomes" id="UP000002213">
    <property type="component" value="Chromosome"/>
</dbReference>
<evidence type="ECO:0000313" key="1">
    <source>
        <dbReference type="EMBL" id="ACU39799.1"/>
    </source>
</evidence>
<evidence type="ECO:0000313" key="2">
    <source>
        <dbReference type="Proteomes" id="UP000002213"/>
    </source>
</evidence>
<keyword evidence="2" id="KW-1185">Reference proteome</keyword>
<dbReference type="EMBL" id="CP001630">
    <property type="protein sequence ID" value="ACU39799.1"/>
    <property type="molecule type" value="Genomic_DNA"/>
</dbReference>
<reference evidence="1 2" key="1">
    <citation type="journal article" date="2009" name="Stand. Genomic Sci.">
        <title>Complete genome sequence of Actinosynnema mirum type strain (101).</title>
        <authorList>
            <person name="Land M."/>
            <person name="Lapidus A."/>
            <person name="Mayilraj S."/>
            <person name="Chen F."/>
            <person name="Copeland A."/>
            <person name="Del Rio T.G."/>
            <person name="Nolan M."/>
            <person name="Lucas S."/>
            <person name="Tice H."/>
            <person name="Cheng J.F."/>
            <person name="Chertkov O."/>
            <person name="Bruce D."/>
            <person name="Goodwin L."/>
            <person name="Pitluck S."/>
            <person name="Rohde M."/>
            <person name="Goker M."/>
            <person name="Pati A."/>
            <person name="Ivanova N."/>
            <person name="Mavromatis K."/>
            <person name="Chen A."/>
            <person name="Palaniappan K."/>
            <person name="Hauser L."/>
            <person name="Chang Y.J."/>
            <person name="Jeffries C.C."/>
            <person name="Brettin T."/>
            <person name="Detter J.C."/>
            <person name="Han C."/>
            <person name="Chain P."/>
            <person name="Tindall B.J."/>
            <person name="Bristow J."/>
            <person name="Eisen J.A."/>
            <person name="Markowitz V."/>
            <person name="Hugenholtz P."/>
            <person name="Kyrpides N.C."/>
            <person name="Klenk H.P."/>
        </authorList>
    </citation>
    <scope>NUCLEOTIDE SEQUENCE [LARGE SCALE GENOMIC DNA]</scope>
    <source>
        <strain evidence="2">ATCC 29888 / DSM 43827 / JCM 3225 / NBRC 14064 / NCIMB 13271 / NRRL B-12336 / IMRU 3971 / 101</strain>
    </source>
</reference>
<dbReference type="Pfam" id="PF14430">
    <property type="entry name" value="Imm1"/>
    <property type="match status" value="1"/>
</dbReference>
<dbReference type="RefSeq" id="WP_015804684.1">
    <property type="nucleotide sequence ID" value="NC_013093.1"/>
</dbReference>
<proteinExistence type="predicted"/>
<dbReference type="eggNOG" id="ENOG502ZKBF">
    <property type="taxonomic scope" value="Bacteria"/>
</dbReference>
<accession>C6WG35</accession>
<evidence type="ECO:0008006" key="3">
    <source>
        <dbReference type="Google" id="ProtNLM"/>
    </source>
</evidence>
<dbReference type="InterPro" id="IPR025680">
    <property type="entry name" value="DddI"/>
</dbReference>
<gene>
    <name evidence="1" type="ordered locus">Amir_5992</name>
</gene>
<dbReference type="HOGENOM" id="CLU_129334_0_0_11"/>
<organism evidence="1 2">
    <name type="scientific">Actinosynnema mirum (strain ATCC 29888 / DSM 43827 / JCM 3225 / NBRC 14064 / NCIMB 13271 / NRRL B-12336 / IMRU 3971 / 101)</name>
    <dbReference type="NCBI Taxonomy" id="446462"/>
    <lineage>
        <taxon>Bacteria</taxon>
        <taxon>Bacillati</taxon>
        <taxon>Actinomycetota</taxon>
        <taxon>Actinomycetes</taxon>
        <taxon>Pseudonocardiales</taxon>
        <taxon>Pseudonocardiaceae</taxon>
        <taxon>Actinosynnema</taxon>
    </lineage>
</organism>
<sequence length="132" mass="14451">MALKAWHDDESDEPAIVGTPEELDRVLDVAVGWGWRAIVELFVVGSPKRAIFGVGVHGRAGVGMLCYSDARGKWRTLGGEAVTGQILYCYMNADTEFTADCEIPLDLVRQAAHEYMSSGGARPTVVDWQPLR</sequence>
<protein>
    <recommendedName>
        <fullName evidence="3">Immunity protein Imm1</fullName>
    </recommendedName>
</protein>